<sequence length="152" mass="16452">MGMFDFLKKKPAMPATLEEGMASQAKDFVGAFSQPGAPIDGSRLDYTAPSLALVDRVLDDFFKQQAPLPDDLHFLASAYVFEVARREFGGRYLRGDEDNPFVLVIGEGESQVGVCVMGKVRGRATNGPEDDLGFFYAGIAPTVARGVRATII</sequence>
<dbReference type="EMBL" id="RXFT01000021">
    <property type="protein sequence ID" value="RUR71560.1"/>
    <property type="molecule type" value="Genomic_DNA"/>
</dbReference>
<reference evidence="1 2" key="1">
    <citation type="submission" date="2018-12" db="EMBL/GenBank/DDBJ databases">
        <title>The genome sequences of Variovorax guangxiensis DSM 27352.</title>
        <authorList>
            <person name="Gao J."/>
            <person name="Sun J."/>
        </authorList>
    </citation>
    <scope>NUCLEOTIDE SEQUENCE [LARGE SCALE GENOMIC DNA]</scope>
    <source>
        <strain evidence="1 2">DSM 27352</strain>
    </source>
</reference>
<evidence type="ECO:0000313" key="1">
    <source>
        <dbReference type="EMBL" id="RUR71560.1"/>
    </source>
</evidence>
<dbReference type="RefSeq" id="WP_126025622.1">
    <property type="nucleotide sequence ID" value="NZ_RXFT01000021.1"/>
</dbReference>
<accession>A0A433MUQ8</accession>
<dbReference type="AlphaFoldDB" id="A0A433MUQ8"/>
<comment type="caution">
    <text evidence="1">The sequence shown here is derived from an EMBL/GenBank/DDBJ whole genome shotgun (WGS) entry which is preliminary data.</text>
</comment>
<proteinExistence type="predicted"/>
<gene>
    <name evidence="1" type="ORF">EJP67_31395</name>
</gene>
<protein>
    <submittedName>
        <fullName evidence="1">Uncharacterized protein</fullName>
    </submittedName>
</protein>
<dbReference type="Proteomes" id="UP000281118">
    <property type="component" value="Unassembled WGS sequence"/>
</dbReference>
<evidence type="ECO:0000313" key="2">
    <source>
        <dbReference type="Proteomes" id="UP000281118"/>
    </source>
</evidence>
<name>A0A433MUQ8_9BURK</name>
<dbReference type="OrthoDB" id="8850210at2"/>
<organism evidence="1 2">
    <name type="scientific">Variovorax guangxiensis</name>
    <dbReference type="NCBI Taxonomy" id="1775474"/>
    <lineage>
        <taxon>Bacteria</taxon>
        <taxon>Pseudomonadati</taxon>
        <taxon>Pseudomonadota</taxon>
        <taxon>Betaproteobacteria</taxon>
        <taxon>Burkholderiales</taxon>
        <taxon>Comamonadaceae</taxon>
        <taxon>Variovorax</taxon>
    </lineage>
</organism>